<dbReference type="EMBL" id="BK032734">
    <property type="protein sequence ID" value="DAF57449.1"/>
    <property type="molecule type" value="Genomic_DNA"/>
</dbReference>
<name>A0A8S5T2G4_9CAUD</name>
<reference evidence="1" key="1">
    <citation type="journal article" date="2021" name="Proc. Natl. Acad. Sci. U.S.A.">
        <title>A Catalog of Tens of Thousands of Viruses from Human Metagenomes Reveals Hidden Associations with Chronic Diseases.</title>
        <authorList>
            <person name="Tisza M.J."/>
            <person name="Buck C.B."/>
        </authorList>
    </citation>
    <scope>NUCLEOTIDE SEQUENCE</scope>
    <source>
        <strain evidence="1">CtqfO1</strain>
    </source>
</reference>
<sequence length="125" mass="14488">MNAFEKYVANEMIAQADVLIGCEYGEEADCIFGNDLEAGAYMYGRDNCINFINTYFDDVQKAVKKYYITTSYAENPELFIVECIYNTAFDIVDRMSTAAFRGEYYQTDADVEFFVECLKKYMEEN</sequence>
<accession>A0A8S5T2G4</accession>
<protein>
    <submittedName>
        <fullName evidence="1">Uncharacterized protein</fullName>
    </submittedName>
</protein>
<proteinExistence type="predicted"/>
<organism evidence="1">
    <name type="scientific">Myoviridae sp. ctqfO1</name>
    <dbReference type="NCBI Taxonomy" id="2827710"/>
    <lineage>
        <taxon>Viruses</taxon>
        <taxon>Duplodnaviria</taxon>
        <taxon>Heunggongvirae</taxon>
        <taxon>Uroviricota</taxon>
        <taxon>Caudoviricetes</taxon>
    </lineage>
</organism>
<evidence type="ECO:0000313" key="1">
    <source>
        <dbReference type="EMBL" id="DAF57449.1"/>
    </source>
</evidence>